<dbReference type="InterPro" id="IPR036390">
    <property type="entry name" value="WH_DNA-bd_sf"/>
</dbReference>
<name>A0A1I5TEH8_9BACT</name>
<comment type="similarity">
    <text evidence="1">Belongs to the ROK (NagC/XylR) family.</text>
</comment>
<evidence type="ECO:0000313" key="2">
    <source>
        <dbReference type="EMBL" id="SFP81439.1"/>
    </source>
</evidence>
<dbReference type="EMBL" id="FOXH01000006">
    <property type="protein sequence ID" value="SFP81439.1"/>
    <property type="molecule type" value="Genomic_DNA"/>
</dbReference>
<reference evidence="2 3" key="1">
    <citation type="submission" date="2016-10" db="EMBL/GenBank/DDBJ databases">
        <authorList>
            <person name="de Groot N.N."/>
        </authorList>
    </citation>
    <scope>NUCLEOTIDE SEQUENCE [LARGE SCALE GENOMIC DNA]</scope>
    <source>
        <strain evidence="3">E92,LMG 26720,CCM 7988</strain>
    </source>
</reference>
<dbReference type="PANTHER" id="PTHR18964:SF149">
    <property type="entry name" value="BIFUNCTIONAL UDP-N-ACETYLGLUCOSAMINE 2-EPIMERASE_N-ACETYLMANNOSAMINE KINASE"/>
    <property type="match status" value="1"/>
</dbReference>
<keyword evidence="3" id="KW-1185">Reference proteome</keyword>
<dbReference type="OrthoDB" id="9810372at2"/>
<evidence type="ECO:0000313" key="3">
    <source>
        <dbReference type="Proteomes" id="UP000199306"/>
    </source>
</evidence>
<dbReference type="STRING" id="1079859.SAMN04515674_10612"/>
<dbReference type="InterPro" id="IPR036388">
    <property type="entry name" value="WH-like_DNA-bd_sf"/>
</dbReference>
<accession>A0A1I5TEH8</accession>
<dbReference type="RefSeq" id="WP_092017086.1">
    <property type="nucleotide sequence ID" value="NZ_FOXH01000006.1"/>
</dbReference>
<keyword evidence="2" id="KW-0418">Kinase</keyword>
<dbReference type="GO" id="GO:0016301">
    <property type="term" value="F:kinase activity"/>
    <property type="evidence" value="ECO:0007669"/>
    <property type="project" value="UniProtKB-KW"/>
</dbReference>
<dbReference type="Pfam" id="PF00480">
    <property type="entry name" value="ROK"/>
    <property type="match status" value="1"/>
</dbReference>
<gene>
    <name evidence="2" type="ORF">SAMN04515674_10612</name>
</gene>
<keyword evidence="2" id="KW-0808">Transferase</keyword>
<dbReference type="AlphaFoldDB" id="A0A1I5TEH8"/>
<dbReference type="Proteomes" id="UP000199306">
    <property type="component" value="Unassembled WGS sequence"/>
</dbReference>
<evidence type="ECO:0000256" key="1">
    <source>
        <dbReference type="ARBA" id="ARBA00006479"/>
    </source>
</evidence>
<dbReference type="Gene3D" id="3.30.420.40">
    <property type="match status" value="2"/>
</dbReference>
<proteinExistence type="inferred from homology"/>
<dbReference type="InterPro" id="IPR043129">
    <property type="entry name" value="ATPase_NBD"/>
</dbReference>
<dbReference type="SUPFAM" id="SSF53067">
    <property type="entry name" value="Actin-like ATPase domain"/>
    <property type="match status" value="1"/>
</dbReference>
<dbReference type="SUPFAM" id="SSF46785">
    <property type="entry name" value="Winged helix' DNA-binding domain"/>
    <property type="match status" value="1"/>
</dbReference>
<sequence length="410" mass="45068">MSLIPKNASDAGVLDKESIVDIKKSRLKKSLLQDLYVRGNRTIAQLTRELHTSVPSVTVLLEELMDEHWIVEIGPADVQFGRKPILYSLHPKGRYTMLLDVTTYGSKAIILNLQNQILFKIDLHLSLEDNISHLAKLAESFHHVLAESGISASDLIAIGISMPGLINPKNGFNYTYKKLNPDKQSLVEWLEKELDLPVYIINDTQATILGEHQFGLAKGMENVLSVNMDWGGVGLGIVLNGKVFQGASGFAGELGHIQVKADGELCHCGKVGCLDTLTSASSLIRRVKERLRLGQVSKLAEKNIEQIDIEMVIDVANRGDALAIDLLHDIGKEMGKGLSIAVHLFNPEAIIINGVLAKAGKFISNPIEQAIYKYCLADFKNDLTIEISELGENSRLLGTQVYVMGKVLEK</sequence>
<organism evidence="2 3">
    <name type="scientific">Pseudarcicella hirudinis</name>
    <dbReference type="NCBI Taxonomy" id="1079859"/>
    <lineage>
        <taxon>Bacteria</taxon>
        <taxon>Pseudomonadati</taxon>
        <taxon>Bacteroidota</taxon>
        <taxon>Cytophagia</taxon>
        <taxon>Cytophagales</taxon>
        <taxon>Flectobacillaceae</taxon>
        <taxon>Pseudarcicella</taxon>
    </lineage>
</organism>
<protein>
    <submittedName>
        <fullName evidence="2">Sugar kinase of the NBD/HSP70 family, may contain an N-terminal HTH domain</fullName>
    </submittedName>
</protein>
<dbReference type="InterPro" id="IPR000600">
    <property type="entry name" value="ROK"/>
</dbReference>
<dbReference type="Gene3D" id="1.10.10.10">
    <property type="entry name" value="Winged helix-like DNA-binding domain superfamily/Winged helix DNA-binding domain"/>
    <property type="match status" value="1"/>
</dbReference>
<dbReference type="PANTHER" id="PTHR18964">
    <property type="entry name" value="ROK (REPRESSOR, ORF, KINASE) FAMILY"/>
    <property type="match status" value="1"/>
</dbReference>